<comment type="caution">
    <text evidence="3">The sequence shown here is derived from an EMBL/GenBank/DDBJ whole genome shotgun (WGS) entry which is preliminary data.</text>
</comment>
<reference evidence="3" key="2">
    <citation type="submission" date="2023-01" db="EMBL/GenBank/DDBJ databases">
        <title>Draft genome sequence of Agaribacter marinus strain NBRC 110023.</title>
        <authorList>
            <person name="Sun Q."/>
            <person name="Mori K."/>
        </authorList>
    </citation>
    <scope>NUCLEOTIDE SEQUENCE</scope>
    <source>
        <strain evidence="3">NBRC 110023</strain>
    </source>
</reference>
<dbReference type="RefSeq" id="WP_284218169.1">
    <property type="nucleotide sequence ID" value="NZ_BSOT01000006.1"/>
</dbReference>
<evidence type="ECO:0000259" key="2">
    <source>
        <dbReference type="Pfam" id="PF00691"/>
    </source>
</evidence>
<proteinExistence type="predicted"/>
<keyword evidence="1" id="KW-0472">Membrane</keyword>
<organism evidence="3 4">
    <name type="scientific">Agaribacter marinus</name>
    <dbReference type="NCBI Taxonomy" id="1431249"/>
    <lineage>
        <taxon>Bacteria</taxon>
        <taxon>Pseudomonadati</taxon>
        <taxon>Pseudomonadota</taxon>
        <taxon>Gammaproteobacteria</taxon>
        <taxon>Alteromonadales</taxon>
        <taxon>Alteromonadaceae</taxon>
        <taxon>Agaribacter</taxon>
    </lineage>
</organism>
<dbReference type="EMBL" id="BSOT01000006">
    <property type="protein sequence ID" value="GLR71838.1"/>
    <property type="molecule type" value="Genomic_DNA"/>
</dbReference>
<dbReference type="Proteomes" id="UP001156601">
    <property type="component" value="Unassembled WGS sequence"/>
</dbReference>
<keyword evidence="4" id="KW-1185">Reference proteome</keyword>
<dbReference type="Gene3D" id="3.30.1330.60">
    <property type="entry name" value="OmpA-like domain"/>
    <property type="match status" value="1"/>
</dbReference>
<keyword evidence="1" id="KW-1133">Transmembrane helix</keyword>
<dbReference type="SUPFAM" id="SSF103088">
    <property type="entry name" value="OmpA-like"/>
    <property type="match status" value="1"/>
</dbReference>
<dbReference type="InterPro" id="IPR036737">
    <property type="entry name" value="OmpA-like_sf"/>
</dbReference>
<dbReference type="AlphaFoldDB" id="A0AA37WJ29"/>
<dbReference type="Pfam" id="PF00691">
    <property type="entry name" value="OmpA"/>
    <property type="match status" value="1"/>
</dbReference>
<sequence length="579" mass="64954">MSDIQTRAKEDLEKLRKVLLQEPLTKQQAEMQRNARQMVKDVVSEAINDREKQDNSVSQVLLPVVEHSIQKSFKQQRKELIDYIFPLVGDLVRKYVAASLREFIEKTNDIIESSLSFRGLKWRYQAWRSGMSYAKYVIAQTHIYKIHQVLLIHKETGILLHSASANSVDNENSELISSMLTAINDFVADSFSTHSGGSEQELAEIKTKEFSLYLKQGPSALLVASVTGTISPSAKHQLQTSLEYIHKMYVDELHKFNGDTSTFSVVESTLQACLLEEQKSSQQKNTWLAIILLGAAGLFLGWLSFLYWQASNIVTTFENGLTGQNGITLTHAEISDIRNVEVTVMRDPSAISIEDWMGNQSIDKNRVKVNEISVISLSNDVVTQKINDVLRQFPQIMYAKGRLSIQHGMESQLHTGDVILLESMLRNIPGVDSDKLLGDISHIQNIASTNSIDTNAIQHLLGKLIGEISNIRIEFAVNQSDIPQFEAEKIKIISEKFNKIQIVAEQLNKKALLLVLGTSDTQGTQDRNQMLSIERAENVKNRLVQHGVNASFLQTVAIGQVETNGLNSNARKAIFAIMY</sequence>
<dbReference type="InterPro" id="IPR006665">
    <property type="entry name" value="OmpA-like"/>
</dbReference>
<evidence type="ECO:0000256" key="1">
    <source>
        <dbReference type="SAM" id="Phobius"/>
    </source>
</evidence>
<accession>A0AA37WJ29</accession>
<evidence type="ECO:0000313" key="4">
    <source>
        <dbReference type="Proteomes" id="UP001156601"/>
    </source>
</evidence>
<protein>
    <recommendedName>
        <fullName evidence="2">OmpA-like domain-containing protein</fullName>
    </recommendedName>
</protein>
<reference evidence="3" key="1">
    <citation type="journal article" date="2014" name="Int. J. Syst. Evol. Microbiol.">
        <title>Complete genome sequence of Corynebacterium casei LMG S-19264T (=DSM 44701T), isolated from a smear-ripened cheese.</title>
        <authorList>
            <consortium name="US DOE Joint Genome Institute (JGI-PGF)"/>
            <person name="Walter F."/>
            <person name="Albersmeier A."/>
            <person name="Kalinowski J."/>
            <person name="Ruckert C."/>
        </authorList>
    </citation>
    <scope>NUCLEOTIDE SEQUENCE</scope>
    <source>
        <strain evidence="3">NBRC 110023</strain>
    </source>
</reference>
<evidence type="ECO:0000313" key="3">
    <source>
        <dbReference type="EMBL" id="GLR71838.1"/>
    </source>
</evidence>
<feature type="transmembrane region" description="Helical" evidence="1">
    <location>
        <begin position="287"/>
        <end position="308"/>
    </location>
</feature>
<gene>
    <name evidence="3" type="ORF">GCM10007852_27460</name>
</gene>
<feature type="domain" description="OmpA-like" evidence="2">
    <location>
        <begin position="475"/>
        <end position="567"/>
    </location>
</feature>
<keyword evidence="1" id="KW-0812">Transmembrane</keyword>
<name>A0AA37WJ29_9ALTE</name>